<dbReference type="SUPFAM" id="SSF51197">
    <property type="entry name" value="Clavaminate synthase-like"/>
    <property type="match status" value="1"/>
</dbReference>
<dbReference type="Gene3D" id="2.60.120.330">
    <property type="entry name" value="B-lactam Antibiotic, Isopenicillin N Synthase, Chain"/>
    <property type="match status" value="1"/>
</dbReference>
<dbReference type="EMBL" id="PJQM01007519">
    <property type="protein sequence ID" value="RCH78069.1"/>
    <property type="molecule type" value="Genomic_DNA"/>
</dbReference>
<dbReference type="InterPro" id="IPR027443">
    <property type="entry name" value="IPNS-like_sf"/>
</dbReference>
<evidence type="ECO:0000313" key="2">
    <source>
        <dbReference type="Proteomes" id="UP000253551"/>
    </source>
</evidence>
<dbReference type="STRING" id="4846.A0A367IK73"/>
<accession>A0A367IK73</accession>
<protein>
    <submittedName>
        <fullName evidence="1">Uncharacterized protein</fullName>
    </submittedName>
</protein>
<organism evidence="1 2">
    <name type="scientific">Rhizopus stolonifer</name>
    <name type="common">Rhizopus nigricans</name>
    <dbReference type="NCBI Taxonomy" id="4846"/>
    <lineage>
        <taxon>Eukaryota</taxon>
        <taxon>Fungi</taxon>
        <taxon>Fungi incertae sedis</taxon>
        <taxon>Mucoromycota</taxon>
        <taxon>Mucoromycotina</taxon>
        <taxon>Mucoromycetes</taxon>
        <taxon>Mucorales</taxon>
        <taxon>Mucorineae</taxon>
        <taxon>Rhizopodaceae</taxon>
        <taxon>Rhizopus</taxon>
    </lineage>
</organism>
<gene>
    <name evidence="1" type="ORF">CU098_001895</name>
</gene>
<comment type="caution">
    <text evidence="1">The sequence shown here is derived from an EMBL/GenBank/DDBJ whole genome shotgun (WGS) entry which is preliminary data.</text>
</comment>
<dbReference type="AlphaFoldDB" id="A0A367IK73"/>
<evidence type="ECO:0000313" key="1">
    <source>
        <dbReference type="EMBL" id="RCH78069.1"/>
    </source>
</evidence>
<reference evidence="1 2" key="1">
    <citation type="journal article" date="2018" name="G3 (Bethesda)">
        <title>Phylogenetic and Phylogenomic Definition of Rhizopus Species.</title>
        <authorList>
            <person name="Gryganskyi A.P."/>
            <person name="Golan J."/>
            <person name="Dolatabadi S."/>
            <person name="Mondo S."/>
            <person name="Robb S."/>
            <person name="Idnurm A."/>
            <person name="Muszewska A."/>
            <person name="Steczkiewicz K."/>
            <person name="Masonjones S."/>
            <person name="Liao H.L."/>
            <person name="Gajdeczka M.T."/>
            <person name="Anike F."/>
            <person name="Vuek A."/>
            <person name="Anishchenko I.M."/>
            <person name="Voigt K."/>
            <person name="de Hoog G.S."/>
            <person name="Smith M.E."/>
            <person name="Heitman J."/>
            <person name="Vilgalys R."/>
            <person name="Stajich J.E."/>
        </authorList>
    </citation>
    <scope>NUCLEOTIDE SEQUENCE [LARGE SCALE GENOMIC DNA]</scope>
    <source>
        <strain evidence="1 2">LSU 92-RS-03</strain>
    </source>
</reference>
<dbReference type="Proteomes" id="UP000253551">
    <property type="component" value="Unassembled WGS sequence"/>
</dbReference>
<proteinExistence type="predicted"/>
<name>A0A367IK73_RHIST</name>
<dbReference type="PANTHER" id="PTHR30613:SF1">
    <property type="entry name" value="DUF1479 DOMAIN PROTEIN (AFU_ORTHOLOGUE AFUA_5G09280)"/>
    <property type="match status" value="1"/>
</dbReference>
<keyword evidence="2" id="KW-1185">Reference proteome</keyword>
<dbReference type="PANTHER" id="PTHR30613">
    <property type="entry name" value="UNCHARACTERIZED PROTEIN YBIU-RELATED"/>
    <property type="match status" value="1"/>
</dbReference>
<dbReference type="OrthoDB" id="8249012at2759"/>
<sequence length="316" mass="36300">MRIPIRPKGDISSAFSHLGGKENALEPHLLTLKKQITPQDPTTIQHAYQRLLESIEKEAVDIKQKGSSIIPQITLEEIKANGGRFPQDIAAQIQRRGCVVIRQVIPEQEACEYKQQIQRYVNKYQIKRVNCVPGHIEGYPKHKPQVFEVYWTKSQVTARSHAGFELATMALNQLWHADEDTVIDWSKNMAYCDRLQIHKPGDVFFDLEAHVDNGSLERWQDPEYRQCYTHILNGEWERHDPFDATHRVEARMDYYSSLAGRSVFRNFQGCVAISDIKANSGAFRTCPLLKEATALFMMKPLTKEYIEQLDFIGASP</sequence>
<dbReference type="InterPro" id="IPR010856">
    <property type="entry name" value="Gig2-like"/>
</dbReference>
<dbReference type="Pfam" id="PF07350">
    <property type="entry name" value="Gig2-like"/>
    <property type="match status" value="1"/>
</dbReference>
<feature type="non-terminal residue" evidence="1">
    <location>
        <position position="316"/>
    </location>
</feature>